<evidence type="ECO:0000313" key="9">
    <source>
        <dbReference type="Proteomes" id="UP000436429"/>
    </source>
</evidence>
<evidence type="ECO:0000256" key="2">
    <source>
        <dbReference type="ARBA" id="ARBA00023125"/>
    </source>
</evidence>
<dbReference type="GO" id="GO:0003677">
    <property type="term" value="F:DNA binding"/>
    <property type="evidence" value="ECO:0007669"/>
    <property type="project" value="UniProtKB-KW"/>
</dbReference>
<organism evidence="7 8">
    <name type="scientific">Eggerthella lenta</name>
    <name type="common">Eubacterium lentum</name>
    <dbReference type="NCBI Taxonomy" id="84112"/>
    <lineage>
        <taxon>Bacteria</taxon>
        <taxon>Bacillati</taxon>
        <taxon>Actinomycetota</taxon>
        <taxon>Coriobacteriia</taxon>
        <taxon>Eggerthellales</taxon>
        <taxon>Eggerthellaceae</taxon>
        <taxon>Eggerthella</taxon>
    </lineage>
</organism>
<proteinExistence type="predicted"/>
<dbReference type="PROSITE" id="PS50043">
    <property type="entry name" value="HTH_LUXR_2"/>
    <property type="match status" value="1"/>
</dbReference>
<dbReference type="Pfam" id="PF00196">
    <property type="entry name" value="GerE"/>
    <property type="match status" value="1"/>
</dbReference>
<keyword evidence="3" id="KW-0804">Transcription</keyword>
<feature type="transmembrane region" description="Helical" evidence="4">
    <location>
        <begin position="136"/>
        <end position="154"/>
    </location>
</feature>
<keyword evidence="4" id="KW-1133">Transmembrane helix</keyword>
<reference evidence="7 8" key="1">
    <citation type="journal article" date="2018" name="Elife">
        <title>Discovery and characterization of a prevalent human gut bacterial enzyme sufficient for the inactivation of a family of plant toxins.</title>
        <authorList>
            <person name="Koppel N."/>
            <person name="Bisanz J.E."/>
            <person name="Pandelia M.E."/>
            <person name="Turnbaugh P.J."/>
            <person name="Balskus E.P."/>
        </authorList>
    </citation>
    <scope>NUCLEOTIDE SEQUENCE [LARGE SCALE GENOMIC DNA]</scope>
    <source>
        <strain evidence="7 8">FAA1-1-60AUCSF</strain>
    </source>
</reference>
<dbReference type="SMART" id="SM00421">
    <property type="entry name" value="HTH_LUXR"/>
    <property type="match status" value="1"/>
</dbReference>
<keyword evidence="4" id="KW-0812">Transmembrane</keyword>
<dbReference type="PANTHER" id="PTHR44688">
    <property type="entry name" value="DNA-BINDING TRANSCRIPTIONAL ACTIVATOR DEVR_DOSR"/>
    <property type="match status" value="1"/>
</dbReference>
<feature type="transmembrane region" description="Helical" evidence="4">
    <location>
        <begin position="193"/>
        <end position="211"/>
    </location>
</feature>
<dbReference type="SUPFAM" id="SSF46894">
    <property type="entry name" value="C-terminal effector domain of the bipartite response regulators"/>
    <property type="match status" value="1"/>
</dbReference>
<feature type="transmembrane region" description="Helical" evidence="4">
    <location>
        <begin position="72"/>
        <end position="94"/>
    </location>
</feature>
<reference evidence="6 9" key="2">
    <citation type="submission" date="2019-11" db="EMBL/GenBank/DDBJ databases">
        <title>Whole genome shotgun sequencing (WGS) data from Adlercreutzia equolifaciens ResAG-91, Eggerthella lenta MRI-F36, MRI-F37, MRI-F40, ResAG-49, ResAG-88, ResAG-121, ResAG-145, and Gordonibacter sp. ResAG-5, ResAG-26, ResAG-43, ResAG-50, ResAG-59.</title>
        <authorList>
            <person name="Stoll D.A."/>
            <person name="Danylec N."/>
            <person name="Franz C.M.A.P."/>
            <person name="Huch M."/>
        </authorList>
    </citation>
    <scope>NUCLEOTIDE SEQUENCE [LARGE SCALE GENOMIC DNA]</scope>
    <source>
        <strain evidence="6 9">ResAG-88</strain>
    </source>
</reference>
<accession>A0A369MTU7</accession>
<sequence length="522" mass="56546">MSGAAGDRDVRTVERRNMIRLEKRGIIKRFDLLDTLSFFAFCMSVPLFLPVLEQWRGMTSSVAVSWSFLPSVSFSAALSLAAMFTALAFLFICLLKTAHARVSRTIMLLALACYAIGYGLLDLWSLGALDGSVVEAGSGLMMGFGAAVMCLVWVSRLHVLEFRRALVVAWVAGCVLFASASLLPMLGATPARTVLTVAAALSVVGCVRLFFRSEGEDERSAQAGVNWWDVFGHLDVSVVEGTGDFKTPLARALFFAVMPFAMLLLFVADNSLVRTMDWGVAPLALAGVLAVAVMVPLIRMKTDQALINFSYRFFLPLVAFAVFAATTFVEPPLQRSVMAVGSLSFCAIYALVMSAMLVAMAGRMRSLALPAGGIMIIVGCLVCLLSDANMNTGVLAACQYQVLIVLFVVMAIALMVTPSSRLWRVMLEGIDAVESNALGAQEGYNRRCADLSDEYRLTAREAEILLLLGRGHTSSFVADELTVAESTVRSHRKNIYRKLGVSSREELFKLLDDEGDGPDKGV</sequence>
<name>A0A369MTU7_EGGLN</name>
<keyword evidence="2" id="KW-0238">DNA-binding</keyword>
<dbReference type="RefSeq" id="WP_035585627.1">
    <property type="nucleotide sequence ID" value="NZ_WPOK01000009.1"/>
</dbReference>
<evidence type="ECO:0000313" key="7">
    <source>
        <dbReference type="EMBL" id="RDB80882.1"/>
    </source>
</evidence>
<feature type="transmembrane region" description="Helical" evidence="4">
    <location>
        <begin position="341"/>
        <end position="360"/>
    </location>
</feature>
<dbReference type="InterPro" id="IPR036388">
    <property type="entry name" value="WH-like_DNA-bd_sf"/>
</dbReference>
<dbReference type="PROSITE" id="PS00622">
    <property type="entry name" value="HTH_LUXR_1"/>
    <property type="match status" value="1"/>
</dbReference>
<feature type="transmembrane region" description="Helical" evidence="4">
    <location>
        <begin position="367"/>
        <end position="388"/>
    </location>
</feature>
<dbReference type="GO" id="GO:0006355">
    <property type="term" value="P:regulation of DNA-templated transcription"/>
    <property type="evidence" value="ECO:0007669"/>
    <property type="project" value="InterPro"/>
</dbReference>
<dbReference type="Proteomes" id="UP000436429">
    <property type="component" value="Unassembled WGS sequence"/>
</dbReference>
<dbReference type="PANTHER" id="PTHR44688:SF16">
    <property type="entry name" value="DNA-BINDING TRANSCRIPTIONAL ACTIVATOR DEVR_DOSR"/>
    <property type="match status" value="1"/>
</dbReference>
<protein>
    <submittedName>
        <fullName evidence="7">LuxR family transcriptional regulator</fullName>
    </submittedName>
</protein>
<feature type="transmembrane region" description="Helical" evidence="4">
    <location>
        <begin position="166"/>
        <end position="187"/>
    </location>
</feature>
<keyword evidence="4" id="KW-0472">Membrane</keyword>
<dbReference type="AlphaFoldDB" id="A0A369MTU7"/>
<evidence type="ECO:0000256" key="3">
    <source>
        <dbReference type="ARBA" id="ARBA00023163"/>
    </source>
</evidence>
<dbReference type="InterPro" id="IPR000792">
    <property type="entry name" value="Tscrpt_reg_LuxR_C"/>
</dbReference>
<feature type="transmembrane region" description="Helical" evidence="4">
    <location>
        <begin position="394"/>
        <end position="416"/>
    </location>
</feature>
<evidence type="ECO:0000256" key="4">
    <source>
        <dbReference type="SAM" id="Phobius"/>
    </source>
</evidence>
<dbReference type="CDD" id="cd06170">
    <property type="entry name" value="LuxR_C_like"/>
    <property type="match status" value="1"/>
</dbReference>
<comment type="caution">
    <text evidence="7">The sequence shown here is derived from an EMBL/GenBank/DDBJ whole genome shotgun (WGS) entry which is preliminary data.</text>
</comment>
<feature type="transmembrane region" description="Helical" evidence="4">
    <location>
        <begin position="249"/>
        <end position="268"/>
    </location>
</feature>
<dbReference type="Proteomes" id="UP000253857">
    <property type="component" value="Unassembled WGS sequence"/>
</dbReference>
<dbReference type="EMBL" id="PPTY01000054">
    <property type="protein sequence ID" value="RDB80882.1"/>
    <property type="molecule type" value="Genomic_DNA"/>
</dbReference>
<evidence type="ECO:0000313" key="8">
    <source>
        <dbReference type="Proteomes" id="UP000253857"/>
    </source>
</evidence>
<evidence type="ECO:0000313" key="6">
    <source>
        <dbReference type="EMBL" id="MVN31921.1"/>
    </source>
</evidence>
<dbReference type="Gene3D" id="1.10.10.10">
    <property type="entry name" value="Winged helix-like DNA-binding domain superfamily/Winged helix DNA-binding domain"/>
    <property type="match status" value="1"/>
</dbReference>
<keyword evidence="1" id="KW-0805">Transcription regulation</keyword>
<feature type="transmembrane region" description="Helical" evidence="4">
    <location>
        <begin position="280"/>
        <end position="298"/>
    </location>
</feature>
<dbReference type="EMBL" id="WPOM01000003">
    <property type="protein sequence ID" value="MVN31921.1"/>
    <property type="molecule type" value="Genomic_DNA"/>
</dbReference>
<feature type="transmembrane region" description="Helical" evidence="4">
    <location>
        <begin position="310"/>
        <end position="329"/>
    </location>
</feature>
<feature type="transmembrane region" description="Helical" evidence="4">
    <location>
        <begin position="106"/>
        <end position="124"/>
    </location>
</feature>
<feature type="domain" description="HTH luxR-type" evidence="5">
    <location>
        <begin position="450"/>
        <end position="515"/>
    </location>
</feature>
<dbReference type="InterPro" id="IPR016032">
    <property type="entry name" value="Sig_transdc_resp-reg_C-effctor"/>
</dbReference>
<gene>
    <name evidence="7" type="ORF">C1871_15180</name>
    <name evidence="6" type="ORF">GO726_01875</name>
</gene>
<dbReference type="PRINTS" id="PR00038">
    <property type="entry name" value="HTHLUXR"/>
</dbReference>
<feature type="transmembrane region" description="Helical" evidence="4">
    <location>
        <begin position="32"/>
        <end position="52"/>
    </location>
</feature>
<evidence type="ECO:0000259" key="5">
    <source>
        <dbReference type="PROSITE" id="PS50043"/>
    </source>
</evidence>
<evidence type="ECO:0000256" key="1">
    <source>
        <dbReference type="ARBA" id="ARBA00023015"/>
    </source>
</evidence>